<dbReference type="InParanoid" id="T0R6T2"/>
<sequence>MSTDLNSSAIEDDRDKFIALAASTHGSRNRGSPSHAPLLGEDADVNKYEVAFFDEDDNADVDNDLASALAVFEMDQPDNSTTLLGALDGSFGKRLNPPGRDALERWLSRFCPVWAEASTTTSIVMATATVLLLRLVLPFPRPETSKPRLKRADDGKIRLSWPVPDIEATGLLTERLRSAVRVGKSPAANPLPNRFPLRLFVSLPGKAREFVDAGSLALVELPVSTQTPRIFTLELIHGQQLPQAITDAMVE</sequence>
<evidence type="ECO:0000313" key="2">
    <source>
        <dbReference type="Proteomes" id="UP000030762"/>
    </source>
</evidence>
<dbReference type="VEuPathDB" id="FungiDB:SDRG_16906"/>
<proteinExistence type="predicted"/>
<reference evidence="1 2" key="1">
    <citation type="submission" date="2012-04" db="EMBL/GenBank/DDBJ databases">
        <title>The Genome Sequence of Saprolegnia declina VS20.</title>
        <authorList>
            <consortium name="The Broad Institute Genome Sequencing Platform"/>
            <person name="Russ C."/>
            <person name="Nusbaum C."/>
            <person name="Tyler B."/>
            <person name="van West P."/>
            <person name="Dieguez-Uribeondo J."/>
            <person name="de Bruijn I."/>
            <person name="Tripathy S."/>
            <person name="Jiang R."/>
            <person name="Young S.K."/>
            <person name="Zeng Q."/>
            <person name="Gargeya S."/>
            <person name="Fitzgerald M."/>
            <person name="Haas B."/>
            <person name="Abouelleil A."/>
            <person name="Alvarado L."/>
            <person name="Arachchi H.M."/>
            <person name="Berlin A."/>
            <person name="Chapman S.B."/>
            <person name="Goldberg J."/>
            <person name="Griggs A."/>
            <person name="Gujja S."/>
            <person name="Hansen M."/>
            <person name="Howarth C."/>
            <person name="Imamovic A."/>
            <person name="Larimer J."/>
            <person name="McCowen C."/>
            <person name="Montmayeur A."/>
            <person name="Murphy C."/>
            <person name="Neiman D."/>
            <person name="Pearson M."/>
            <person name="Priest M."/>
            <person name="Roberts A."/>
            <person name="Saif S."/>
            <person name="Shea T."/>
            <person name="Sisk P."/>
            <person name="Sykes S."/>
            <person name="Wortman J."/>
            <person name="Nusbaum C."/>
            <person name="Birren B."/>
        </authorList>
    </citation>
    <scope>NUCLEOTIDE SEQUENCE [LARGE SCALE GENOMIC DNA]</scope>
    <source>
        <strain evidence="1 2">VS20</strain>
    </source>
</reference>
<evidence type="ECO:0000313" key="1">
    <source>
        <dbReference type="EMBL" id="EQC25207.1"/>
    </source>
</evidence>
<dbReference type="OMA" id="HEGPFVH"/>
<protein>
    <submittedName>
        <fullName evidence="1">Uncharacterized protein</fullName>
    </submittedName>
</protein>
<gene>
    <name evidence="1" type="ORF">SDRG_16906</name>
</gene>
<dbReference type="GeneID" id="19957633"/>
<dbReference type="OrthoDB" id="10357745at2759"/>
<organism evidence="1 2">
    <name type="scientific">Saprolegnia diclina (strain VS20)</name>
    <dbReference type="NCBI Taxonomy" id="1156394"/>
    <lineage>
        <taxon>Eukaryota</taxon>
        <taxon>Sar</taxon>
        <taxon>Stramenopiles</taxon>
        <taxon>Oomycota</taxon>
        <taxon>Saprolegniomycetes</taxon>
        <taxon>Saprolegniales</taxon>
        <taxon>Saprolegniaceae</taxon>
        <taxon>Saprolegnia</taxon>
    </lineage>
</organism>
<dbReference type="EMBL" id="JH767293">
    <property type="protein sequence ID" value="EQC25207.1"/>
    <property type="molecule type" value="Genomic_DNA"/>
</dbReference>
<dbReference type="RefSeq" id="XP_008621351.1">
    <property type="nucleotide sequence ID" value="XM_008623129.1"/>
</dbReference>
<keyword evidence="2" id="KW-1185">Reference proteome</keyword>
<accession>T0R6T2</accession>
<dbReference type="Proteomes" id="UP000030762">
    <property type="component" value="Unassembled WGS sequence"/>
</dbReference>
<name>T0R6T2_SAPDV</name>
<dbReference type="AlphaFoldDB" id="T0R6T2"/>